<evidence type="ECO:0000256" key="10">
    <source>
        <dbReference type="HAMAP-Rule" id="MF_01470"/>
    </source>
</evidence>
<evidence type="ECO:0000256" key="7">
    <source>
        <dbReference type="ARBA" id="ARBA00023125"/>
    </source>
</evidence>
<name>A0A1H6F768_9GAMM</name>
<keyword evidence="1 10" id="KW-0540">Nuclease</keyword>
<dbReference type="PANTHER" id="PTHR34353">
    <property type="entry name" value="CRISPR-ASSOCIATED ENDONUCLEASE CAS1 1"/>
    <property type="match status" value="1"/>
</dbReference>
<feature type="binding site" evidence="10">
    <location>
        <position position="206"/>
    </location>
    <ligand>
        <name>Mn(2+)</name>
        <dbReference type="ChEBI" id="CHEBI:29035"/>
    </ligand>
</feature>
<dbReference type="EMBL" id="FMSV02000180">
    <property type="protein sequence ID" value="SEH05251.1"/>
    <property type="molecule type" value="Genomic_DNA"/>
</dbReference>
<dbReference type="Gene3D" id="1.20.120.920">
    <property type="entry name" value="CRISPR-associated endonuclease Cas1, C-terminal domain"/>
    <property type="match status" value="1"/>
</dbReference>
<keyword evidence="8 10" id="KW-0464">Manganese</keyword>
<evidence type="ECO:0000256" key="2">
    <source>
        <dbReference type="ARBA" id="ARBA00022723"/>
    </source>
</evidence>
<keyword evidence="6 10" id="KW-0051">Antiviral defense</keyword>
<evidence type="ECO:0000256" key="6">
    <source>
        <dbReference type="ARBA" id="ARBA00023118"/>
    </source>
</evidence>
<evidence type="ECO:0000256" key="9">
    <source>
        <dbReference type="ARBA" id="ARBA00038592"/>
    </source>
</evidence>
<dbReference type="InterPro" id="IPR050646">
    <property type="entry name" value="Cas1"/>
</dbReference>
<dbReference type="PANTHER" id="PTHR34353:SF2">
    <property type="entry name" value="CRISPR-ASSOCIATED ENDONUCLEASE CAS1 1"/>
    <property type="match status" value="1"/>
</dbReference>
<comment type="similarity">
    <text evidence="10">Belongs to the CRISPR-associated endonuclease Cas1 family.</text>
</comment>
<dbReference type="InterPro" id="IPR042206">
    <property type="entry name" value="CRISPR-assoc_Cas1_C"/>
</dbReference>
<feature type="coiled-coil region" evidence="11">
    <location>
        <begin position="172"/>
        <end position="203"/>
    </location>
</feature>
<reference evidence="12 13" key="1">
    <citation type="submission" date="2016-10" db="EMBL/GenBank/DDBJ databases">
        <authorList>
            <person name="de Groot N.N."/>
        </authorList>
    </citation>
    <scope>NUCLEOTIDE SEQUENCE [LARGE SCALE GENOMIC DNA]</scope>
    <source>
        <strain evidence="12">MBHS1</strain>
    </source>
</reference>
<dbReference type="InterPro" id="IPR002729">
    <property type="entry name" value="CRISPR-assoc_Cas1"/>
</dbReference>
<dbReference type="GO" id="GO:0046872">
    <property type="term" value="F:metal ion binding"/>
    <property type="evidence" value="ECO:0007669"/>
    <property type="project" value="UniProtKB-UniRule"/>
</dbReference>
<evidence type="ECO:0000313" key="12">
    <source>
        <dbReference type="EMBL" id="SEH05251.1"/>
    </source>
</evidence>
<gene>
    <name evidence="12" type="primary">cas4-cas1_1</name>
    <name evidence="10" type="synonym">cas1</name>
    <name evidence="12" type="ORF">MBHS_01104</name>
</gene>
<dbReference type="Gene3D" id="3.100.10.20">
    <property type="entry name" value="CRISPR-associated endonuclease Cas1, N-terminal domain"/>
    <property type="match status" value="1"/>
</dbReference>
<evidence type="ECO:0000256" key="1">
    <source>
        <dbReference type="ARBA" id="ARBA00022722"/>
    </source>
</evidence>
<evidence type="ECO:0000256" key="11">
    <source>
        <dbReference type="SAM" id="Coils"/>
    </source>
</evidence>
<dbReference type="GO" id="GO:0051607">
    <property type="term" value="P:defense response to virus"/>
    <property type="evidence" value="ECO:0007669"/>
    <property type="project" value="UniProtKB-UniRule"/>
</dbReference>
<dbReference type="InterPro" id="IPR042211">
    <property type="entry name" value="CRISPR-assoc_Cas1_N"/>
</dbReference>
<dbReference type="CDD" id="cd09634">
    <property type="entry name" value="Cas1_I-II-III"/>
    <property type="match status" value="1"/>
</dbReference>
<keyword evidence="4 10" id="KW-0378">Hydrolase</keyword>
<dbReference type="AlphaFoldDB" id="A0A1H6F768"/>
<keyword evidence="7 10" id="KW-0238">DNA-binding</keyword>
<keyword evidence="2 10" id="KW-0479">Metal-binding</keyword>
<dbReference type="GO" id="GO:0043571">
    <property type="term" value="P:maintenance of CRISPR repeat elements"/>
    <property type="evidence" value="ECO:0007669"/>
    <property type="project" value="UniProtKB-UniRule"/>
</dbReference>
<comment type="cofactor">
    <cofactor evidence="10">
        <name>Mg(2+)</name>
        <dbReference type="ChEBI" id="CHEBI:18420"/>
    </cofactor>
    <cofactor evidence="10">
        <name>Mn(2+)</name>
        <dbReference type="ChEBI" id="CHEBI:29035"/>
    </cofactor>
</comment>
<feature type="binding site" evidence="10">
    <location>
        <position position="271"/>
    </location>
    <ligand>
        <name>Mn(2+)</name>
        <dbReference type="ChEBI" id="CHEBI:29035"/>
    </ligand>
</feature>
<dbReference type="Pfam" id="PF01867">
    <property type="entry name" value="Cas_Cas1"/>
    <property type="match status" value="1"/>
</dbReference>
<dbReference type="EC" id="3.1.-.-" evidence="10"/>
<keyword evidence="11" id="KW-0175">Coiled coil</keyword>
<protein>
    <recommendedName>
        <fullName evidence="10">CRISPR-associated endonuclease Cas1</fullName>
        <ecNumber evidence="10">3.1.-.-</ecNumber>
    </recommendedName>
</protein>
<dbReference type="GO" id="GO:0003677">
    <property type="term" value="F:DNA binding"/>
    <property type="evidence" value="ECO:0007669"/>
    <property type="project" value="UniProtKB-KW"/>
</dbReference>
<evidence type="ECO:0000256" key="8">
    <source>
        <dbReference type="ARBA" id="ARBA00023211"/>
    </source>
</evidence>
<dbReference type="Proteomes" id="UP000236724">
    <property type="component" value="Unassembled WGS sequence"/>
</dbReference>
<sequence>MGGEKAPSFAAQVPPESWLAQVETQKQKTAEKALEKKTGIAIGEREQQQALDLVLCGEKALLSTHEARLYIQQGEAEKNSIPWSHLRSILLFGQHHITTPALKAAFKHHVAIHYASGNGIYQGMSSSAHTQHQHSELWLMQQLCFQNEQTSLAAACSIVAARLRHQAEVLRVRQKQSEFTQAIQQLQNLVNKTRNAQDKTQLNGYEGKGASIYFQSLQTLIPEAFGFTGRNRRPPRDPFNVLLSMGYTSLYNHVQSLCYAAGLSPWTGVYHQPHGEHAVLASDLMEPFRHIIERTALSSIMLKQIKLADFKESAEGCFMNTQTRKTWLALLHKNFDKTFKARGETEARNLYQHIQAQNQQLILWIRGEKPSFQAWRLR</sequence>
<organism evidence="12 13">
    <name type="scientific">Candidatus Venteria ishoeyi</name>
    <dbReference type="NCBI Taxonomy" id="1899563"/>
    <lineage>
        <taxon>Bacteria</taxon>
        <taxon>Pseudomonadati</taxon>
        <taxon>Pseudomonadota</taxon>
        <taxon>Gammaproteobacteria</taxon>
        <taxon>Thiotrichales</taxon>
        <taxon>Thiotrichaceae</taxon>
        <taxon>Venteria</taxon>
    </lineage>
</organism>
<accession>A0A1H6F768</accession>
<proteinExistence type="inferred from homology"/>
<comment type="function">
    <text evidence="10">CRISPR (clustered regularly interspaced short palindromic repeat), is an adaptive immune system that provides protection against mobile genetic elements (viruses, transposable elements and conjugative plasmids). CRISPR clusters contain spacers, sequences complementary to antecedent mobile elements, and target invading nucleic acids. CRISPR clusters are transcribed and processed into CRISPR RNA (crRNA). Acts as a dsDNA endonuclease. Involved in the integration of spacer DNA into the CRISPR cassette.</text>
</comment>
<dbReference type="GO" id="GO:0016787">
    <property type="term" value="F:hydrolase activity"/>
    <property type="evidence" value="ECO:0007669"/>
    <property type="project" value="UniProtKB-KW"/>
</dbReference>
<keyword evidence="13" id="KW-1185">Reference proteome</keyword>
<evidence type="ECO:0000256" key="4">
    <source>
        <dbReference type="ARBA" id="ARBA00022801"/>
    </source>
</evidence>
<evidence type="ECO:0000313" key="13">
    <source>
        <dbReference type="Proteomes" id="UP000236724"/>
    </source>
</evidence>
<evidence type="ECO:0000256" key="3">
    <source>
        <dbReference type="ARBA" id="ARBA00022759"/>
    </source>
</evidence>
<evidence type="ECO:0000256" key="5">
    <source>
        <dbReference type="ARBA" id="ARBA00022842"/>
    </source>
</evidence>
<dbReference type="NCBIfam" id="TIGR00287">
    <property type="entry name" value="cas1"/>
    <property type="match status" value="1"/>
</dbReference>
<keyword evidence="3 10" id="KW-0255">Endonuclease</keyword>
<feature type="binding site" evidence="10">
    <location>
        <position position="286"/>
    </location>
    <ligand>
        <name>Mn(2+)</name>
        <dbReference type="ChEBI" id="CHEBI:29035"/>
    </ligand>
</feature>
<keyword evidence="5 10" id="KW-0460">Magnesium</keyword>
<dbReference type="HAMAP" id="MF_01470">
    <property type="entry name" value="Cas1"/>
    <property type="match status" value="1"/>
</dbReference>
<comment type="subunit">
    <text evidence="9 10">Homodimer, forms a heterotetramer with a Cas2 homodimer.</text>
</comment>
<dbReference type="GO" id="GO:0004519">
    <property type="term" value="F:endonuclease activity"/>
    <property type="evidence" value="ECO:0007669"/>
    <property type="project" value="UniProtKB-UniRule"/>
</dbReference>